<feature type="domain" description="Ribbon-helix-helix protein CopG" evidence="1">
    <location>
        <begin position="13"/>
        <end position="50"/>
    </location>
</feature>
<dbReference type="SUPFAM" id="SSF47598">
    <property type="entry name" value="Ribbon-helix-helix"/>
    <property type="match status" value="1"/>
</dbReference>
<dbReference type="AlphaFoldDB" id="A0A7I8D8P6"/>
<reference evidence="3" key="1">
    <citation type="submission" date="2020-07" db="EMBL/GenBank/DDBJ databases">
        <title>Complete genome sequencing of Clostridia bacterium strain 12CBH8.</title>
        <authorList>
            <person name="Sakamoto M."/>
            <person name="Murakami T."/>
            <person name="Mori H."/>
        </authorList>
    </citation>
    <scope>NUCLEOTIDE SEQUENCE [LARGE SCALE GENOMIC DNA]</scope>
    <source>
        <strain evidence="3">12CBH8</strain>
    </source>
</reference>
<dbReference type="GO" id="GO:0006355">
    <property type="term" value="P:regulation of DNA-templated transcription"/>
    <property type="evidence" value="ECO:0007669"/>
    <property type="project" value="InterPro"/>
</dbReference>
<gene>
    <name evidence="2" type="ORF">C12CBH8_22220</name>
</gene>
<dbReference type="Proteomes" id="UP000593890">
    <property type="component" value="Chromosome"/>
</dbReference>
<dbReference type="InterPro" id="IPR002145">
    <property type="entry name" value="CopG"/>
</dbReference>
<dbReference type="KEGG" id="sman:C12CBH8_22220"/>
<name>A0A7I8D8P6_9FIRM</name>
<evidence type="ECO:0000313" key="2">
    <source>
        <dbReference type="EMBL" id="BCI61583.1"/>
    </source>
</evidence>
<accession>A0A7I8D8P6</accession>
<organism evidence="2 3">
    <name type="scientific">Solibaculum mannosilyticum</name>
    <dbReference type="NCBI Taxonomy" id="2780922"/>
    <lineage>
        <taxon>Bacteria</taxon>
        <taxon>Bacillati</taxon>
        <taxon>Bacillota</taxon>
        <taxon>Clostridia</taxon>
        <taxon>Eubacteriales</taxon>
        <taxon>Oscillospiraceae</taxon>
        <taxon>Solibaculum</taxon>
    </lineage>
</organism>
<sequence>MADFIPKPYKKEPVTIRLSSDKIEEIDRLADVCHISRSALINQCIDYALEHVPMFVLANSENKSS</sequence>
<proteinExistence type="predicted"/>
<evidence type="ECO:0000259" key="1">
    <source>
        <dbReference type="Pfam" id="PF01402"/>
    </source>
</evidence>
<dbReference type="Pfam" id="PF01402">
    <property type="entry name" value="RHH_1"/>
    <property type="match status" value="1"/>
</dbReference>
<protein>
    <recommendedName>
        <fullName evidence="1">Ribbon-helix-helix protein CopG domain-containing protein</fullName>
    </recommendedName>
</protein>
<dbReference type="RefSeq" id="WP_215533270.1">
    <property type="nucleotide sequence ID" value="NZ_AP023321.1"/>
</dbReference>
<keyword evidence="3" id="KW-1185">Reference proteome</keyword>
<dbReference type="EMBL" id="AP023321">
    <property type="protein sequence ID" value="BCI61583.1"/>
    <property type="molecule type" value="Genomic_DNA"/>
</dbReference>
<evidence type="ECO:0000313" key="3">
    <source>
        <dbReference type="Proteomes" id="UP000593890"/>
    </source>
</evidence>
<dbReference type="InterPro" id="IPR010985">
    <property type="entry name" value="Ribbon_hlx_hlx"/>
</dbReference>